<keyword evidence="1" id="KW-1133">Transmembrane helix</keyword>
<reference evidence="2 3" key="1">
    <citation type="submission" date="2018-12" db="EMBL/GenBank/DDBJ databases">
        <title>Lysinibacillus antri sp. nov., isolated from a cave soil.</title>
        <authorList>
            <person name="Narsing Rao M.P."/>
            <person name="Zhang H."/>
            <person name="Dong Z.-Y."/>
            <person name="Niu X.-K."/>
            <person name="Zhang K."/>
            <person name="Fang B.-Z."/>
            <person name="Kang Y.-Q."/>
            <person name="Xiao M."/>
            <person name="Li W.-J."/>
        </authorList>
    </citation>
    <scope>NUCLEOTIDE SEQUENCE [LARGE SCALE GENOMIC DNA]</scope>
    <source>
        <strain evidence="2 3">SYSU K30002</strain>
    </source>
</reference>
<dbReference type="Pfam" id="PF08905">
    <property type="entry name" value="DUF1850"/>
    <property type="match status" value="1"/>
</dbReference>
<sequence length="173" mass="20067">MKRVTIIIFSVIVTTIFLFTPIYSVFSFTETRANEPKSFYIEISGEDVFQIRYTHSIHLTDVLETYEITNSNELKLVSMEYEDVAIGMPAYAQEGESIAYNNGKYILSYENKVLSNFTLYVGDIDTDLYLIYKNHLYNLKTILQRGKSYLFEVKRISLFEKWKGAVLTDGKAK</sequence>
<dbReference type="EMBL" id="RYYR01000012">
    <property type="protein sequence ID" value="RUL52086.1"/>
    <property type="molecule type" value="Genomic_DNA"/>
</dbReference>
<protein>
    <submittedName>
        <fullName evidence="2">DUF1850 domain-containing protein</fullName>
    </submittedName>
</protein>
<gene>
    <name evidence="2" type="ORF">EK386_10855</name>
</gene>
<evidence type="ECO:0000313" key="3">
    <source>
        <dbReference type="Proteomes" id="UP000287910"/>
    </source>
</evidence>
<comment type="caution">
    <text evidence="2">The sequence shown here is derived from an EMBL/GenBank/DDBJ whole genome shotgun (WGS) entry which is preliminary data.</text>
</comment>
<accession>A0A3S0P3Y5</accession>
<name>A0A3S0P3Y5_9BACI</name>
<organism evidence="2 3">
    <name type="scientific">Lysinibacillus antri</name>
    <dbReference type="NCBI Taxonomy" id="2498145"/>
    <lineage>
        <taxon>Bacteria</taxon>
        <taxon>Bacillati</taxon>
        <taxon>Bacillota</taxon>
        <taxon>Bacilli</taxon>
        <taxon>Bacillales</taxon>
        <taxon>Bacillaceae</taxon>
        <taxon>Lysinibacillus</taxon>
    </lineage>
</organism>
<proteinExistence type="predicted"/>
<evidence type="ECO:0000256" key="1">
    <source>
        <dbReference type="SAM" id="Phobius"/>
    </source>
</evidence>
<dbReference type="RefSeq" id="WP_126659191.1">
    <property type="nucleotide sequence ID" value="NZ_RYYR01000012.1"/>
</dbReference>
<keyword evidence="1" id="KW-0812">Transmembrane</keyword>
<feature type="transmembrane region" description="Helical" evidence="1">
    <location>
        <begin position="6"/>
        <end position="28"/>
    </location>
</feature>
<keyword evidence="1" id="KW-0472">Membrane</keyword>
<dbReference type="AlphaFoldDB" id="A0A3S0P3Y5"/>
<dbReference type="Proteomes" id="UP000287910">
    <property type="component" value="Unassembled WGS sequence"/>
</dbReference>
<keyword evidence="3" id="KW-1185">Reference proteome</keyword>
<evidence type="ECO:0000313" key="2">
    <source>
        <dbReference type="EMBL" id="RUL52086.1"/>
    </source>
</evidence>
<dbReference type="InterPro" id="IPR015001">
    <property type="entry name" value="DUF1850"/>
</dbReference>